<comment type="caution">
    <text evidence="8">The sequence shown here is derived from an EMBL/GenBank/DDBJ whole genome shotgun (WGS) entry which is preliminary data.</text>
</comment>
<dbReference type="PANTHER" id="PTHR34067:SF20">
    <property type="entry name" value="OS08G0206700 PROTEIN"/>
    <property type="match status" value="1"/>
</dbReference>
<dbReference type="Proteomes" id="UP001318860">
    <property type="component" value="Unassembled WGS sequence"/>
</dbReference>
<dbReference type="SUPFAM" id="SSF54171">
    <property type="entry name" value="DNA-binding domain"/>
    <property type="match status" value="2"/>
</dbReference>
<evidence type="ECO:0000313" key="8">
    <source>
        <dbReference type="EMBL" id="KAK6130046.1"/>
    </source>
</evidence>
<feature type="compositionally biased region" description="Polar residues" evidence="6">
    <location>
        <begin position="379"/>
        <end position="388"/>
    </location>
</feature>
<keyword evidence="4" id="KW-0804">Transcription</keyword>
<evidence type="ECO:0000256" key="1">
    <source>
        <dbReference type="ARBA" id="ARBA00004123"/>
    </source>
</evidence>
<evidence type="ECO:0000256" key="6">
    <source>
        <dbReference type="SAM" id="MobiDB-lite"/>
    </source>
</evidence>
<feature type="compositionally biased region" description="Basic and acidic residues" evidence="6">
    <location>
        <begin position="424"/>
        <end position="433"/>
    </location>
</feature>
<dbReference type="InterPro" id="IPR016177">
    <property type="entry name" value="DNA-bd_dom_sf"/>
</dbReference>
<name>A0ABR0V7F5_REHGL</name>
<dbReference type="EMBL" id="JABTTQ020001600">
    <property type="protein sequence ID" value="KAK6130046.1"/>
    <property type="molecule type" value="Genomic_DNA"/>
</dbReference>
<keyword evidence="2" id="KW-0805">Transcription regulation</keyword>
<feature type="compositionally biased region" description="Basic and acidic residues" evidence="6">
    <location>
        <begin position="520"/>
        <end position="529"/>
    </location>
</feature>
<evidence type="ECO:0000313" key="9">
    <source>
        <dbReference type="Proteomes" id="UP001318860"/>
    </source>
</evidence>
<dbReference type="InterPro" id="IPR038945">
    <property type="entry name" value="MBD13-like"/>
</dbReference>
<reference evidence="8 9" key="1">
    <citation type="journal article" date="2021" name="Comput. Struct. Biotechnol. J.">
        <title>De novo genome assembly of the potent medicinal plant Rehmannia glutinosa using nanopore technology.</title>
        <authorList>
            <person name="Ma L."/>
            <person name="Dong C."/>
            <person name="Song C."/>
            <person name="Wang X."/>
            <person name="Zheng X."/>
            <person name="Niu Y."/>
            <person name="Chen S."/>
            <person name="Feng W."/>
        </authorList>
    </citation>
    <scope>NUCLEOTIDE SEQUENCE [LARGE SCALE GENOMIC DNA]</scope>
    <source>
        <strain evidence="8">DH-2019</strain>
    </source>
</reference>
<feature type="region of interest" description="Disordered" evidence="6">
    <location>
        <begin position="180"/>
        <end position="271"/>
    </location>
</feature>
<feature type="domain" description="MBD" evidence="7">
    <location>
        <begin position="274"/>
        <end position="351"/>
    </location>
</feature>
<accession>A0ABR0V7F5</accession>
<evidence type="ECO:0000256" key="3">
    <source>
        <dbReference type="ARBA" id="ARBA00023125"/>
    </source>
</evidence>
<sequence length="682" mass="74178">MVVGKSPEWLPSGFTEKVKYKDGKKIKYYYNDATGAKYHSKKDVLSCATSNNGLVTTPQTSNVDDNGLSPVATGAKYHPKKYVLRSGTADHGLLGTPQPSNGDDNGLSSNNKIDATLVKTNDSPKCLPDGWIVEEKTRQSGSSRGSIYKVYTDVSSGSKFYSWAAVTRYLNTLDRANTSTVQTKHDNVEEPSPPEKKDGNTFKTLDKVDEPSPHCLSITNTGGIPEEKKDDNSFKTLDNVDEPSPHMSPQRLSMTNEGGIPKEKKKGSSFKTVATVSTAADDDLPPGWIKEIITSKSGNKIRKDPFYTDPISGYIFRSKLDALRYLKTNDISSCACRPKKKESDDLSLIKNEIPSSNPAPEKLSEHKKQLFVGGEPNDSGENSGTKSQPDSETKISKQTQGNNDADSVKVTSDSLTKQQPSECGTEKQTDKTPKSSKKRKVLSLPSRTSKRLAKSEPELPSNSVISEHSLRAAAKRPSGSEVDVSHKAEASIPPPSGIEPAEEASEHEFVREGTIQEIEPPPKEPEKAPNENPAIPDEQTGGNSSEKQVADSKRSQESQLFFDFGDSWSDPLEFALKTLRGEIPIDDTLAFQGCFNENLNIPYNNHVDSHSKPSQSDVPNIFQTEVAPNSGPSNQNGAVDQPPPNPTSFSALGNIGFPGFSGFNSQSSTEVGKKDFLTKFNP</sequence>
<organism evidence="8 9">
    <name type="scientific">Rehmannia glutinosa</name>
    <name type="common">Chinese foxglove</name>
    <dbReference type="NCBI Taxonomy" id="99300"/>
    <lineage>
        <taxon>Eukaryota</taxon>
        <taxon>Viridiplantae</taxon>
        <taxon>Streptophyta</taxon>
        <taxon>Embryophyta</taxon>
        <taxon>Tracheophyta</taxon>
        <taxon>Spermatophyta</taxon>
        <taxon>Magnoliopsida</taxon>
        <taxon>eudicotyledons</taxon>
        <taxon>Gunneridae</taxon>
        <taxon>Pentapetalae</taxon>
        <taxon>asterids</taxon>
        <taxon>lamiids</taxon>
        <taxon>Lamiales</taxon>
        <taxon>Orobanchaceae</taxon>
        <taxon>Rehmannieae</taxon>
        <taxon>Rehmannia</taxon>
    </lineage>
</organism>
<feature type="compositionally biased region" description="Polar residues" evidence="6">
    <location>
        <begin position="623"/>
        <end position="638"/>
    </location>
</feature>
<feature type="domain" description="MBD" evidence="7">
    <location>
        <begin position="117"/>
        <end position="193"/>
    </location>
</feature>
<dbReference type="InterPro" id="IPR001739">
    <property type="entry name" value="Methyl_CpG_DNA-bd"/>
</dbReference>
<feature type="compositionally biased region" description="Polar residues" evidence="6">
    <location>
        <begin position="396"/>
        <end position="422"/>
    </location>
</feature>
<keyword evidence="9" id="KW-1185">Reference proteome</keyword>
<dbReference type="Gene3D" id="3.30.890.10">
    <property type="entry name" value="Methyl-cpg-binding Protein 2, Chain A"/>
    <property type="match status" value="3"/>
</dbReference>
<evidence type="ECO:0000256" key="2">
    <source>
        <dbReference type="ARBA" id="ARBA00023015"/>
    </source>
</evidence>
<evidence type="ECO:0000256" key="5">
    <source>
        <dbReference type="ARBA" id="ARBA00023242"/>
    </source>
</evidence>
<dbReference type="Pfam" id="PF01429">
    <property type="entry name" value="MBD"/>
    <property type="match status" value="1"/>
</dbReference>
<dbReference type="PANTHER" id="PTHR34067">
    <property type="entry name" value="OS04G0193200 PROTEIN"/>
    <property type="match status" value="1"/>
</dbReference>
<feature type="region of interest" description="Disordered" evidence="6">
    <location>
        <begin position="89"/>
        <end position="110"/>
    </location>
</feature>
<evidence type="ECO:0000259" key="7">
    <source>
        <dbReference type="PROSITE" id="PS50982"/>
    </source>
</evidence>
<feature type="compositionally biased region" description="Low complexity" evidence="6">
    <location>
        <begin position="100"/>
        <end position="110"/>
    </location>
</feature>
<dbReference type="PROSITE" id="PS50982">
    <property type="entry name" value="MBD"/>
    <property type="match status" value="2"/>
</dbReference>
<protein>
    <recommendedName>
        <fullName evidence="7">MBD domain-containing protein</fullName>
    </recommendedName>
</protein>
<gene>
    <name evidence="8" type="ORF">DH2020_036173</name>
</gene>
<feature type="compositionally biased region" description="Basic and acidic residues" evidence="6">
    <location>
        <begin position="183"/>
        <end position="212"/>
    </location>
</feature>
<keyword evidence="5" id="KW-0539">Nucleus</keyword>
<feature type="region of interest" description="Disordered" evidence="6">
    <location>
        <begin position="623"/>
        <end position="682"/>
    </location>
</feature>
<comment type="subcellular location">
    <subcellularLocation>
        <location evidence="1">Nucleus</location>
    </subcellularLocation>
</comment>
<evidence type="ECO:0000256" key="4">
    <source>
        <dbReference type="ARBA" id="ARBA00023163"/>
    </source>
</evidence>
<feature type="region of interest" description="Disordered" evidence="6">
    <location>
        <begin position="336"/>
        <end position="558"/>
    </location>
</feature>
<keyword evidence="3" id="KW-0238">DNA-binding</keyword>
<feature type="compositionally biased region" description="Basic and acidic residues" evidence="6">
    <location>
        <begin position="671"/>
        <end position="682"/>
    </location>
</feature>
<proteinExistence type="predicted"/>